<evidence type="ECO:0000256" key="4">
    <source>
        <dbReference type="ARBA" id="ARBA00022980"/>
    </source>
</evidence>
<dbReference type="InterPro" id="IPR038237">
    <property type="entry name" value="Ribosomal_eS4_central_sf"/>
</dbReference>
<proteinExistence type="inferred from homology"/>
<dbReference type="GeneID" id="79949334"/>
<dbReference type="Gene3D" id="2.40.50.740">
    <property type="match status" value="1"/>
</dbReference>
<name>A0AAF0JU74_9EURY</name>
<gene>
    <name evidence="7" type="primary">rps4e</name>
    <name evidence="9" type="ORF">L1994_03025</name>
</gene>
<dbReference type="GO" id="GO:0003735">
    <property type="term" value="F:structural constituent of ribosome"/>
    <property type="evidence" value="ECO:0007669"/>
    <property type="project" value="InterPro"/>
</dbReference>
<dbReference type="PIRSF" id="PIRSF002116">
    <property type="entry name" value="Ribosomal_S4"/>
    <property type="match status" value="1"/>
</dbReference>
<evidence type="ECO:0000313" key="10">
    <source>
        <dbReference type="Proteomes" id="UP001218895"/>
    </source>
</evidence>
<dbReference type="InterPro" id="IPR000876">
    <property type="entry name" value="Ribosomal_eS4"/>
</dbReference>
<evidence type="ECO:0000256" key="2">
    <source>
        <dbReference type="ARBA" id="ARBA00022730"/>
    </source>
</evidence>
<keyword evidence="4 7" id="KW-0689">Ribosomal protein</keyword>
<keyword evidence="2" id="KW-0699">rRNA-binding</keyword>
<accession>A0AAF0JU74</accession>
<dbReference type="Pfam" id="PF00900">
    <property type="entry name" value="Ribosomal_S4e"/>
    <property type="match status" value="1"/>
</dbReference>
<dbReference type="KEGG" id="manq:L1994_03025"/>
<evidence type="ECO:0000256" key="5">
    <source>
        <dbReference type="ARBA" id="ARBA00023274"/>
    </source>
</evidence>
<dbReference type="SMART" id="SM00363">
    <property type="entry name" value="S4"/>
    <property type="match status" value="1"/>
</dbReference>
<dbReference type="Proteomes" id="UP001218895">
    <property type="component" value="Chromosome"/>
</dbReference>
<dbReference type="Gene3D" id="3.10.290.10">
    <property type="entry name" value="RNA-binding S4 domain"/>
    <property type="match status" value="1"/>
</dbReference>
<keyword evidence="10" id="KW-1185">Reference proteome</keyword>
<reference evidence="9" key="1">
    <citation type="submission" date="2022-01" db="EMBL/GenBank/DDBJ databases">
        <title>Complete genome of Methanomicrobium antiquum DSM 21220.</title>
        <authorList>
            <person name="Chen S.-C."/>
            <person name="You Y.-T."/>
            <person name="Zhou Y.-Z."/>
            <person name="Lai M.-C."/>
        </authorList>
    </citation>
    <scope>NUCLEOTIDE SEQUENCE</scope>
    <source>
        <strain evidence="9">DSM 21220</strain>
    </source>
</reference>
<dbReference type="PROSITE" id="PS50889">
    <property type="entry name" value="S4"/>
    <property type="match status" value="1"/>
</dbReference>
<dbReference type="Pfam" id="PF08071">
    <property type="entry name" value="RS4NT"/>
    <property type="match status" value="1"/>
</dbReference>
<protein>
    <recommendedName>
        <fullName evidence="6 7">Small ribosomal subunit protein eS4</fullName>
    </recommendedName>
</protein>
<dbReference type="GO" id="GO:0006412">
    <property type="term" value="P:translation"/>
    <property type="evidence" value="ECO:0007669"/>
    <property type="project" value="UniProtKB-UniRule"/>
</dbReference>
<dbReference type="Pfam" id="PF01479">
    <property type="entry name" value="S4"/>
    <property type="match status" value="1"/>
</dbReference>
<dbReference type="AlphaFoldDB" id="A0AAF0JU74"/>
<dbReference type="CDD" id="cd06087">
    <property type="entry name" value="KOW_RPS4"/>
    <property type="match status" value="1"/>
</dbReference>
<dbReference type="EMBL" id="CP091092">
    <property type="protein sequence ID" value="WFN37378.1"/>
    <property type="molecule type" value="Genomic_DNA"/>
</dbReference>
<dbReference type="InterPro" id="IPR013843">
    <property type="entry name" value="Ribosomal_eS4_N"/>
</dbReference>
<dbReference type="InterPro" id="IPR013845">
    <property type="entry name" value="Ribosomal_eS4_central_region"/>
</dbReference>
<evidence type="ECO:0000313" key="9">
    <source>
        <dbReference type="EMBL" id="WFN37378.1"/>
    </source>
</evidence>
<evidence type="ECO:0000256" key="1">
    <source>
        <dbReference type="ARBA" id="ARBA00007500"/>
    </source>
</evidence>
<sequence>MSNHIKRLTSPTGWRIAKKENTFVTKTAPGPHNSHAMPIAVWLRDHMGLALNMKEVKKILKDRSVLVNGVVCTDPKMGVGVFDIIALPKVEKYYRILRNKKADYVSVLISEEDAKTRLSKIKDKTIVKNGKIQLNLRYGANIIVDSQDYKPKDSVVLTISGDDHLKIIDHFVYKEGNCAMIIGGSHSGKVGKITKIDIIPGSIANRVYLKDIKTDEDFDTVEDYVFMVGNSEPAVSEWGI</sequence>
<keyword evidence="5 7" id="KW-0687">Ribonucleoprotein</keyword>
<dbReference type="PANTHER" id="PTHR11581:SF0">
    <property type="entry name" value="SMALL RIBOSOMAL SUBUNIT PROTEIN ES4"/>
    <property type="match status" value="1"/>
</dbReference>
<dbReference type="HAMAP" id="MF_00485">
    <property type="entry name" value="Ribosomal_eS4"/>
    <property type="match status" value="1"/>
</dbReference>
<evidence type="ECO:0000256" key="7">
    <source>
        <dbReference type="HAMAP-Rule" id="MF_00485"/>
    </source>
</evidence>
<dbReference type="Gene3D" id="2.30.30.30">
    <property type="match status" value="1"/>
</dbReference>
<evidence type="ECO:0000256" key="6">
    <source>
        <dbReference type="ARBA" id="ARBA00035272"/>
    </source>
</evidence>
<dbReference type="CDD" id="cd00165">
    <property type="entry name" value="S4"/>
    <property type="match status" value="1"/>
</dbReference>
<comment type="similarity">
    <text evidence="1 7">Belongs to the eukaryotic ribosomal protein eS4 family.</text>
</comment>
<dbReference type="InterPro" id="IPR002942">
    <property type="entry name" value="S4_RNA-bd"/>
</dbReference>
<dbReference type="InterPro" id="IPR041982">
    <property type="entry name" value="Ribosomal_eS4_KOW"/>
</dbReference>
<dbReference type="RefSeq" id="WP_278100217.1">
    <property type="nucleotide sequence ID" value="NZ_CP091092.1"/>
</dbReference>
<dbReference type="InterPro" id="IPR036986">
    <property type="entry name" value="S4_RNA-bd_sf"/>
</dbReference>
<evidence type="ECO:0000256" key="3">
    <source>
        <dbReference type="ARBA" id="ARBA00022884"/>
    </source>
</evidence>
<dbReference type="GO" id="GO:0019843">
    <property type="term" value="F:rRNA binding"/>
    <property type="evidence" value="ECO:0007669"/>
    <property type="project" value="UniProtKB-KW"/>
</dbReference>
<feature type="domain" description="RNA-binding S4" evidence="8">
    <location>
        <begin position="37"/>
        <end position="101"/>
    </location>
</feature>
<dbReference type="SUPFAM" id="SSF55174">
    <property type="entry name" value="Alpha-L RNA-binding motif"/>
    <property type="match status" value="1"/>
</dbReference>
<dbReference type="NCBIfam" id="NF003312">
    <property type="entry name" value="PRK04313.1"/>
    <property type="match status" value="1"/>
</dbReference>
<dbReference type="GO" id="GO:0022627">
    <property type="term" value="C:cytosolic small ribosomal subunit"/>
    <property type="evidence" value="ECO:0007669"/>
    <property type="project" value="TreeGrafter"/>
</dbReference>
<organism evidence="9 10">
    <name type="scientific">Methanomicrobium antiquum</name>
    <dbReference type="NCBI Taxonomy" id="487686"/>
    <lineage>
        <taxon>Archaea</taxon>
        <taxon>Methanobacteriati</taxon>
        <taxon>Methanobacteriota</taxon>
        <taxon>Stenosarchaea group</taxon>
        <taxon>Methanomicrobia</taxon>
        <taxon>Methanomicrobiales</taxon>
        <taxon>Methanomicrobiaceae</taxon>
        <taxon>Methanomicrobium</taxon>
    </lineage>
</organism>
<dbReference type="PANTHER" id="PTHR11581">
    <property type="entry name" value="30S/40S RIBOSOMAL PROTEIN S4"/>
    <property type="match status" value="1"/>
</dbReference>
<keyword evidence="3 7" id="KW-0694">RNA-binding</keyword>
<evidence type="ECO:0000259" key="8">
    <source>
        <dbReference type="SMART" id="SM00363"/>
    </source>
</evidence>
<dbReference type="InterPro" id="IPR014722">
    <property type="entry name" value="Rib_uL2_dom2"/>
</dbReference>